<proteinExistence type="predicted"/>
<protein>
    <submittedName>
        <fullName evidence="1">Uncharacterized protein</fullName>
    </submittedName>
</protein>
<name>A0A151JPB4_9HYME</name>
<evidence type="ECO:0000313" key="2">
    <source>
        <dbReference type="Proteomes" id="UP000078492"/>
    </source>
</evidence>
<dbReference type="AlphaFoldDB" id="A0A151JPB4"/>
<accession>A0A151JPB4</accession>
<gene>
    <name evidence="1" type="ORF">ALC57_01957</name>
</gene>
<dbReference type="EMBL" id="KQ978750">
    <property type="protein sequence ID" value="KYN28623.1"/>
    <property type="molecule type" value="Genomic_DNA"/>
</dbReference>
<keyword evidence="2" id="KW-1185">Reference proteome</keyword>
<evidence type="ECO:0000313" key="1">
    <source>
        <dbReference type="EMBL" id="KYN28623.1"/>
    </source>
</evidence>
<sequence length="235" mass="27198">MSLTFTLTGKSSVLAVSYFPAVDLGDGDYELGLTDFETYYTLANVNSTNNKFYYDNKEIVIPDGSYELRDIERYLKREILRSHDAKGKEDEEFLLVIRANNNTMRSEIKCAYRINFTKHRNIGSLLGFSANRVLEPRQWHESDVPINIINVNIIRIECNVTAGAYSNDRCVHTIHEFSPSVPPGYKISERPTQIMYLPIVVRNITDLTIRMVDKDGRLLDFLEEEITVRLHVRRR</sequence>
<reference evidence="1 2" key="1">
    <citation type="submission" date="2015-09" db="EMBL/GenBank/DDBJ databases">
        <title>Trachymyrmex cornetzi WGS genome.</title>
        <authorList>
            <person name="Nygaard S."/>
            <person name="Hu H."/>
            <person name="Boomsma J."/>
            <person name="Zhang G."/>
        </authorList>
    </citation>
    <scope>NUCLEOTIDE SEQUENCE [LARGE SCALE GENOMIC DNA]</scope>
    <source>
        <strain evidence="1">Tcor2-1</strain>
        <tissue evidence="1">Whole body</tissue>
    </source>
</reference>
<organism evidence="1 2">
    <name type="scientific">Trachymyrmex cornetzi</name>
    <dbReference type="NCBI Taxonomy" id="471704"/>
    <lineage>
        <taxon>Eukaryota</taxon>
        <taxon>Metazoa</taxon>
        <taxon>Ecdysozoa</taxon>
        <taxon>Arthropoda</taxon>
        <taxon>Hexapoda</taxon>
        <taxon>Insecta</taxon>
        <taxon>Pterygota</taxon>
        <taxon>Neoptera</taxon>
        <taxon>Endopterygota</taxon>
        <taxon>Hymenoptera</taxon>
        <taxon>Apocrita</taxon>
        <taxon>Aculeata</taxon>
        <taxon>Formicoidea</taxon>
        <taxon>Formicidae</taxon>
        <taxon>Myrmicinae</taxon>
        <taxon>Trachymyrmex</taxon>
    </lineage>
</organism>
<dbReference type="Proteomes" id="UP000078492">
    <property type="component" value="Unassembled WGS sequence"/>
</dbReference>